<dbReference type="PATRIC" id="fig|1352936.5.peg.133"/>
<dbReference type="CDD" id="cd00063">
    <property type="entry name" value="FN3"/>
    <property type="match status" value="1"/>
</dbReference>
<dbReference type="InterPro" id="IPR036116">
    <property type="entry name" value="FN3_sf"/>
</dbReference>
<sequence length="398" mass="41770">MHLHRRLARRLLTLVATLLLTLAPAISDGAASAQAAGAVPAFDHVFTILMENHSYNEIVGNSQAPYINSLVSKYGIASNYFAVGHPSLPNYLELTGGSNFGITTDCNPSQCTVNQPNIAADRITPAGKTWKAYEESMPAPCTLSDSGEYAVRHNPFVYYTDIQTTSQCNNDVPYTQLATDLGSTATTPNYAFITPNLIDDMHDGTITQGDTWLSQNVPTILNSPAFTSQNSVLNIVWDEDDGTQNNQVASIVISKSTTAGYHSTNPYNHFSWLATIESAWGLAPLTSNDGGATTMSDFFAPQVGQTLPGAPTNVTATAGARKATVTWTAPADNGGCSITQYQVAGSPGGSATVSGTQTSATVTGLTPGTSYTFTVSATNCVGTGPASSPSNPVVPTKH</sequence>
<evidence type="ECO:0000256" key="5">
    <source>
        <dbReference type="SAM" id="SignalP"/>
    </source>
</evidence>
<dbReference type="AlphaFoldDB" id="V6KXB8"/>
<dbReference type="Pfam" id="PF00041">
    <property type="entry name" value="fn3"/>
    <property type="match status" value="1"/>
</dbReference>
<keyword evidence="4" id="KW-0624">Polysaccharide degradation</keyword>
<dbReference type="InterPro" id="IPR003961">
    <property type="entry name" value="FN3_dom"/>
</dbReference>
<keyword evidence="8" id="KW-1185">Reference proteome</keyword>
<evidence type="ECO:0000256" key="1">
    <source>
        <dbReference type="ARBA" id="ARBA00022801"/>
    </source>
</evidence>
<keyword evidence="3" id="KW-0326">Glycosidase</keyword>
<keyword evidence="4" id="KW-0119">Carbohydrate metabolism</keyword>
<evidence type="ECO:0000256" key="3">
    <source>
        <dbReference type="ARBA" id="ARBA00023295"/>
    </source>
</evidence>
<dbReference type="Proteomes" id="UP000017984">
    <property type="component" value="Chromosome"/>
</dbReference>
<gene>
    <name evidence="7" type="ORF">M878_00535</name>
</gene>
<evidence type="ECO:0000313" key="8">
    <source>
        <dbReference type="Proteomes" id="UP000017984"/>
    </source>
</evidence>
<dbReference type="Gene3D" id="3.40.720.10">
    <property type="entry name" value="Alkaline Phosphatase, subunit A"/>
    <property type="match status" value="1"/>
</dbReference>
<dbReference type="EMBL" id="AWQX01000005">
    <property type="protein sequence ID" value="EST36762.1"/>
    <property type="molecule type" value="Genomic_DNA"/>
</dbReference>
<protein>
    <recommendedName>
        <fullName evidence="6">Fibronectin type-III domain-containing protein</fullName>
    </recommendedName>
</protein>
<dbReference type="GO" id="GO:0016788">
    <property type="term" value="F:hydrolase activity, acting on ester bonds"/>
    <property type="evidence" value="ECO:0007669"/>
    <property type="project" value="InterPro"/>
</dbReference>
<evidence type="ECO:0000256" key="4">
    <source>
        <dbReference type="ARBA" id="ARBA00023326"/>
    </source>
</evidence>
<dbReference type="SMART" id="SM00060">
    <property type="entry name" value="FN3"/>
    <property type="match status" value="1"/>
</dbReference>
<evidence type="ECO:0000256" key="2">
    <source>
        <dbReference type="ARBA" id="ARBA00023026"/>
    </source>
</evidence>
<dbReference type="RefSeq" id="WP_023544146.1">
    <property type="nucleotide sequence ID" value="NZ_CM002285.1"/>
</dbReference>
<feature type="domain" description="Fibronectin type-III" evidence="6">
    <location>
        <begin position="307"/>
        <end position="398"/>
    </location>
</feature>
<comment type="caution">
    <text evidence="7">The sequence shown here is derived from an EMBL/GenBank/DDBJ whole genome shotgun (WGS) entry which is preliminary data.</text>
</comment>
<dbReference type="PANTHER" id="PTHR31956:SF8">
    <property type="entry name" value="ACID PHOSPHATASE PHOA (AFU_ORTHOLOGUE AFUA_1G03570)"/>
    <property type="match status" value="1"/>
</dbReference>
<reference evidence="7 8" key="1">
    <citation type="journal article" date="2014" name="Genome Announc.">
        <title>Draft Genome Sequence of Streptomyces roseochromogenes subsp. oscitans DS 12.976, Producer of the Aminocoumarin Antibiotic Clorobiocin.</title>
        <authorList>
            <person name="Ruckert C."/>
            <person name="Kalinowski J."/>
            <person name="Heide L."/>
            <person name="Apel A.K."/>
        </authorList>
    </citation>
    <scope>NUCLEOTIDE SEQUENCE [LARGE SCALE GENOMIC DNA]</scope>
    <source>
        <strain evidence="7 8">DS 12.976</strain>
    </source>
</reference>
<dbReference type="Gene3D" id="2.60.40.10">
    <property type="entry name" value="Immunoglobulins"/>
    <property type="match status" value="1"/>
</dbReference>
<name>V6KXB8_STRRC</name>
<dbReference type="Pfam" id="PF04185">
    <property type="entry name" value="Phosphoesterase"/>
    <property type="match status" value="1"/>
</dbReference>
<accession>V6KXB8</accession>
<dbReference type="InterPro" id="IPR013783">
    <property type="entry name" value="Ig-like_fold"/>
</dbReference>
<dbReference type="HOGENOM" id="CLU_027977_3_0_11"/>
<dbReference type="PROSITE" id="PS50853">
    <property type="entry name" value="FN3"/>
    <property type="match status" value="1"/>
</dbReference>
<dbReference type="InterPro" id="IPR007312">
    <property type="entry name" value="Phosphoesterase"/>
</dbReference>
<dbReference type="OrthoDB" id="345880at2"/>
<keyword evidence="5" id="KW-0732">Signal</keyword>
<dbReference type="GO" id="GO:0016798">
    <property type="term" value="F:hydrolase activity, acting on glycosyl bonds"/>
    <property type="evidence" value="ECO:0007669"/>
    <property type="project" value="UniProtKB-KW"/>
</dbReference>
<dbReference type="PANTHER" id="PTHR31956">
    <property type="entry name" value="NON-SPECIFIC PHOSPHOLIPASE C4-RELATED"/>
    <property type="match status" value="1"/>
</dbReference>
<dbReference type="SUPFAM" id="SSF49265">
    <property type="entry name" value="Fibronectin type III"/>
    <property type="match status" value="1"/>
</dbReference>
<feature type="signal peptide" evidence="5">
    <location>
        <begin position="1"/>
        <end position="35"/>
    </location>
</feature>
<evidence type="ECO:0000259" key="6">
    <source>
        <dbReference type="PROSITE" id="PS50853"/>
    </source>
</evidence>
<proteinExistence type="predicted"/>
<organism evidence="7 8">
    <name type="scientific">Streptomyces roseochromogenus subsp. oscitans DS 12.976</name>
    <dbReference type="NCBI Taxonomy" id="1352936"/>
    <lineage>
        <taxon>Bacteria</taxon>
        <taxon>Bacillati</taxon>
        <taxon>Actinomycetota</taxon>
        <taxon>Actinomycetes</taxon>
        <taxon>Kitasatosporales</taxon>
        <taxon>Streptomycetaceae</taxon>
        <taxon>Streptomyces</taxon>
    </lineage>
</organism>
<keyword evidence="2" id="KW-0843">Virulence</keyword>
<evidence type="ECO:0000313" key="7">
    <source>
        <dbReference type="EMBL" id="EST36762.1"/>
    </source>
</evidence>
<dbReference type="STRING" id="1352936.M878_00535"/>
<dbReference type="GO" id="GO:0009395">
    <property type="term" value="P:phospholipid catabolic process"/>
    <property type="evidence" value="ECO:0007669"/>
    <property type="project" value="TreeGrafter"/>
</dbReference>
<feature type="chain" id="PRO_5039251076" description="Fibronectin type-III domain-containing protein" evidence="5">
    <location>
        <begin position="36"/>
        <end position="398"/>
    </location>
</feature>
<keyword evidence="1" id="KW-0378">Hydrolase</keyword>
<dbReference type="GO" id="GO:0000272">
    <property type="term" value="P:polysaccharide catabolic process"/>
    <property type="evidence" value="ECO:0007669"/>
    <property type="project" value="UniProtKB-KW"/>
</dbReference>
<dbReference type="PRINTS" id="PR00014">
    <property type="entry name" value="FNTYPEIII"/>
</dbReference>
<dbReference type="InterPro" id="IPR017850">
    <property type="entry name" value="Alkaline_phosphatase_core_sf"/>
</dbReference>